<dbReference type="Gene3D" id="3.40.50.720">
    <property type="entry name" value="NAD(P)-binding Rossmann-like Domain"/>
    <property type="match status" value="1"/>
</dbReference>
<proteinExistence type="predicted"/>
<evidence type="ECO:0000256" key="3">
    <source>
        <dbReference type="SAM" id="Phobius"/>
    </source>
</evidence>
<name>A0A7S0R7D3_9CHLO</name>
<protein>
    <submittedName>
        <fullName evidence="4">Uncharacterized protein</fullName>
    </submittedName>
</protein>
<keyword evidence="3" id="KW-1133">Transmembrane helix</keyword>
<accession>A0A7S0R7D3</accession>
<evidence type="ECO:0000256" key="2">
    <source>
        <dbReference type="SAM" id="MobiDB-lite"/>
    </source>
</evidence>
<evidence type="ECO:0000256" key="1">
    <source>
        <dbReference type="SAM" id="Coils"/>
    </source>
</evidence>
<sequence>MSNPAKVVPAPEGVGDAKEEAASQGLEPSESMQRSPPNGRDKREPNKLVGQNTQTNLAANLLASLNLNSEEAHMSFQDLLREVQYREHKIESKNDDTLDVRLGDKISYYAENALAARPAMKLVWLAVFTLVLMAGLSVLWYLVNERCVQERGDDSCSDFGTFDNGDALFTTWMYMMAGEVSDTTDFLERSVIVMMIVGGMFTFAILVGFITEGITTKLEELGSGLTTVAASNHILILGWNASTVRLIRQICHAREVYAKIQPSRLKRVVMFFCMKKIPPRDFSICTGNIVVLSKQYTKVDMDNMLREGLAKFGINTHITRVGSDIICRVGDTTNTFDLHRVGAHRAKAIAVMTTDLDAKEQSDTGTNYNGTTLRTLLAVRQIQTNLLAKKSVAVHKPANVVVQMSNKSEAVSAASWVNHEGVRMVHTLQVKSRLNALLFTCAAQQGLSEVLLELLHMGTTRLTFMSQTIGEDPALQPLEGKTFQEAVVFFKNAIVVGIKRKKLRDRKKFGSSCMSTNMTNLPIEPEDELEDEEEEAELAEIEEEKEQREALLGDVELMLNPSPTEPLRKDDRLAIMTGDPEALPLTEEERSIMRVDKDPPFGFQRCIPWASPLQRSTPGLSNLSRSTSLDMHILVCGWREAEWQPNDKRFLSRMDELSLMAPGGASADVQVTFITALPVETFEQMFTGKERFKRIEQHRRTERIFKKKPTSNNKYTEYHNGTNLTVRHVSGDAAKIEDLEPVMAEFRFNKAIVLSTQHGIENSSHTKDTRVLSVLLLLRHIRLKLEKQQMRRSSRNMEFFVKPSSADQRMHSIGEIADDATGDLAALPDPYSAEPPDFVNANTMVARLIAQVLNDPNMDALWSELLSSSGSEVYIRGTEKYIPAEVLDSDGGCPFWQVQASVYRNRPKGGDICLGYRKVGGDVVLAPKWDEYIRFTKKAKKDQVKQFIILARDLYIDEEAG</sequence>
<dbReference type="PANTHER" id="PTHR31563:SF10">
    <property type="entry name" value="ION CHANNEL POLLUX-RELATED"/>
    <property type="match status" value="1"/>
</dbReference>
<dbReference type="EMBL" id="HBFA01018940">
    <property type="protein sequence ID" value="CAD8668761.1"/>
    <property type="molecule type" value="Transcribed_RNA"/>
</dbReference>
<feature type="coiled-coil region" evidence="1">
    <location>
        <begin position="526"/>
        <end position="558"/>
    </location>
</feature>
<keyword evidence="3" id="KW-0472">Membrane</keyword>
<feature type="transmembrane region" description="Helical" evidence="3">
    <location>
        <begin position="122"/>
        <end position="143"/>
    </location>
</feature>
<dbReference type="InterPro" id="IPR044849">
    <property type="entry name" value="CASTOR/POLLUX/SYM8-like"/>
</dbReference>
<keyword evidence="3" id="KW-0812">Transmembrane</keyword>
<feature type="region of interest" description="Disordered" evidence="2">
    <location>
        <begin position="1"/>
        <end position="47"/>
    </location>
</feature>
<feature type="transmembrane region" description="Helical" evidence="3">
    <location>
        <begin position="191"/>
        <end position="210"/>
    </location>
</feature>
<reference evidence="4" key="1">
    <citation type="submission" date="2021-01" db="EMBL/GenBank/DDBJ databases">
        <authorList>
            <person name="Corre E."/>
            <person name="Pelletier E."/>
            <person name="Niang G."/>
            <person name="Scheremetjew M."/>
            <person name="Finn R."/>
            <person name="Kale V."/>
            <person name="Holt S."/>
            <person name="Cochrane G."/>
            <person name="Meng A."/>
            <person name="Brown T."/>
            <person name="Cohen L."/>
        </authorList>
    </citation>
    <scope>NUCLEOTIDE SEQUENCE</scope>
    <source>
        <strain evidence="4">CCMP722</strain>
    </source>
</reference>
<organism evidence="4">
    <name type="scientific">Pyramimonas obovata</name>
    <dbReference type="NCBI Taxonomy" id="1411642"/>
    <lineage>
        <taxon>Eukaryota</taxon>
        <taxon>Viridiplantae</taxon>
        <taxon>Chlorophyta</taxon>
        <taxon>Pyramimonadophyceae</taxon>
        <taxon>Pyramimonadales</taxon>
        <taxon>Pyramimonadaceae</taxon>
        <taxon>Pyramimonas</taxon>
        <taxon>Pyramimonas incertae sedis</taxon>
    </lineage>
</organism>
<dbReference type="AlphaFoldDB" id="A0A7S0R7D3"/>
<keyword evidence="1" id="KW-0175">Coiled coil</keyword>
<dbReference type="PANTHER" id="PTHR31563">
    <property type="entry name" value="ION CHANNEL POLLUX-RELATED"/>
    <property type="match status" value="1"/>
</dbReference>
<gene>
    <name evidence="4" type="ORF">POBO1169_LOCUS9685</name>
</gene>
<evidence type="ECO:0000313" key="4">
    <source>
        <dbReference type="EMBL" id="CAD8668761.1"/>
    </source>
</evidence>
<dbReference type="GO" id="GO:0006811">
    <property type="term" value="P:monoatomic ion transport"/>
    <property type="evidence" value="ECO:0007669"/>
    <property type="project" value="InterPro"/>
</dbReference>